<organism evidence="7">
    <name type="scientific">Melanaphis sacchari</name>
    <dbReference type="NCBI Taxonomy" id="742174"/>
    <lineage>
        <taxon>Eukaryota</taxon>
        <taxon>Metazoa</taxon>
        <taxon>Ecdysozoa</taxon>
        <taxon>Arthropoda</taxon>
        <taxon>Hexapoda</taxon>
        <taxon>Insecta</taxon>
        <taxon>Pterygota</taxon>
        <taxon>Neoptera</taxon>
        <taxon>Paraneoptera</taxon>
        <taxon>Hemiptera</taxon>
        <taxon>Sternorrhyncha</taxon>
        <taxon>Aphidomorpha</taxon>
        <taxon>Aphidoidea</taxon>
        <taxon>Aphididae</taxon>
        <taxon>Aphidini</taxon>
        <taxon>Melanaphis</taxon>
    </lineage>
</organism>
<name>A0A2H8TXM2_9HEMI</name>
<dbReference type="PANTHER" id="PTHR12606">
    <property type="entry name" value="SENTRIN/SUMO-SPECIFIC PROTEASE"/>
    <property type="match status" value="1"/>
</dbReference>
<evidence type="ECO:0000256" key="1">
    <source>
        <dbReference type="ARBA" id="ARBA00005234"/>
    </source>
</evidence>
<protein>
    <submittedName>
        <fullName evidence="7">Sentrin-specific protease 1</fullName>
    </submittedName>
</protein>
<dbReference type="PROSITE" id="PS50600">
    <property type="entry name" value="ULP_PROTEASE"/>
    <property type="match status" value="1"/>
</dbReference>
<evidence type="ECO:0000256" key="2">
    <source>
        <dbReference type="ARBA" id="ARBA00022670"/>
    </source>
</evidence>
<dbReference type="Gene3D" id="3.40.395.10">
    <property type="entry name" value="Adenoviral Proteinase, Chain A"/>
    <property type="match status" value="1"/>
</dbReference>
<gene>
    <name evidence="7" type="primary">SENP1_1</name>
</gene>
<evidence type="ECO:0000259" key="6">
    <source>
        <dbReference type="PROSITE" id="PS50600"/>
    </source>
</evidence>
<keyword evidence="2 7" id="KW-0645">Protease</keyword>
<feature type="domain" description="Ubiquitin-like protease family profile" evidence="6">
    <location>
        <begin position="366"/>
        <end position="524"/>
    </location>
</feature>
<keyword evidence="3" id="KW-0378">Hydrolase</keyword>
<dbReference type="AlphaFoldDB" id="A0A2H8TXM2"/>
<evidence type="ECO:0000256" key="3">
    <source>
        <dbReference type="ARBA" id="ARBA00022801"/>
    </source>
</evidence>
<dbReference type="GO" id="GO:0005634">
    <property type="term" value="C:nucleus"/>
    <property type="evidence" value="ECO:0007669"/>
    <property type="project" value="TreeGrafter"/>
</dbReference>
<feature type="compositionally biased region" description="Low complexity" evidence="5">
    <location>
        <begin position="254"/>
        <end position="267"/>
    </location>
</feature>
<accession>A0A2H8TXM2</accession>
<feature type="compositionally biased region" description="Basic and acidic residues" evidence="5">
    <location>
        <begin position="243"/>
        <end position="252"/>
    </location>
</feature>
<dbReference type="GO" id="GO:0006508">
    <property type="term" value="P:proteolysis"/>
    <property type="evidence" value="ECO:0007669"/>
    <property type="project" value="UniProtKB-KW"/>
</dbReference>
<proteinExistence type="inferred from homology"/>
<dbReference type="InterPro" id="IPR038765">
    <property type="entry name" value="Papain-like_cys_pep_sf"/>
</dbReference>
<evidence type="ECO:0000256" key="4">
    <source>
        <dbReference type="ARBA" id="ARBA00022807"/>
    </source>
</evidence>
<dbReference type="Pfam" id="PF02902">
    <property type="entry name" value="Peptidase_C48"/>
    <property type="match status" value="1"/>
</dbReference>
<feature type="region of interest" description="Disordered" evidence="5">
    <location>
        <begin position="227"/>
        <end position="267"/>
    </location>
</feature>
<keyword evidence="4" id="KW-0788">Thiol protease</keyword>
<dbReference type="EMBL" id="GFXV01006746">
    <property type="protein sequence ID" value="MBW18551.1"/>
    <property type="molecule type" value="Transcribed_RNA"/>
</dbReference>
<dbReference type="SUPFAM" id="SSF54001">
    <property type="entry name" value="Cysteine proteinases"/>
    <property type="match status" value="1"/>
</dbReference>
<dbReference type="GO" id="GO:0016929">
    <property type="term" value="F:deSUMOylase activity"/>
    <property type="evidence" value="ECO:0007669"/>
    <property type="project" value="TreeGrafter"/>
</dbReference>
<dbReference type="InterPro" id="IPR003653">
    <property type="entry name" value="Peptidase_C48_C"/>
</dbReference>
<dbReference type="GO" id="GO:0016926">
    <property type="term" value="P:protein desumoylation"/>
    <property type="evidence" value="ECO:0007669"/>
    <property type="project" value="TreeGrafter"/>
</dbReference>
<dbReference type="PANTHER" id="PTHR12606:SF141">
    <property type="entry name" value="GH15225P-RELATED"/>
    <property type="match status" value="1"/>
</dbReference>
<feature type="compositionally biased region" description="Low complexity" evidence="5">
    <location>
        <begin position="227"/>
        <end position="238"/>
    </location>
</feature>
<evidence type="ECO:0000256" key="5">
    <source>
        <dbReference type="SAM" id="MobiDB-lite"/>
    </source>
</evidence>
<reference evidence="7" key="1">
    <citation type="submission" date="2017-10" db="EMBL/GenBank/DDBJ databases">
        <title>Transcriptome Assembly of Sugarcane Aphid Adults.</title>
        <authorList>
            <person name="Scully E.D."/>
            <person name="Palmer N.A."/>
            <person name="Geib S.M."/>
            <person name="Sarath G."/>
            <person name="Sattler S.E."/>
        </authorList>
    </citation>
    <scope>NUCLEOTIDE SEQUENCE</scope>
    <source>
        <tissue evidence="7">Whole body</tissue>
    </source>
</reference>
<evidence type="ECO:0000313" key="7">
    <source>
        <dbReference type="EMBL" id="MBW18551.1"/>
    </source>
</evidence>
<sequence>MNKMEGKLNVKSNISIDLTADQDLKSDDNIESYIQEVNIEDENVYIHEVKIEQILARKYRKELMNNNSDVFTVKNLGCFKYVIKKISNLSFNNICQESDDSNKSNELDVMDVYNEPCENYLSDVSESDEQYSQYINIENNDEECDDNSNESSSFNSFITYENNSSDVSEVDDHYSHHNIRLQRNYEESVDSNESGTLNIYSENDLSGASGIDESDSQYLNLKRSYEECNTSNETSNSNTDDEPDRKLKRLNDRSGSTSSLSSTSHSSTINNIKIQDTNNVIVSNDEVNQTVNLLDSSDDEDNSETCNLALPKVSDVKNLNKIVFIPSPRPNKIFPGYNEEVLNKLKNFVANKTLQDLVHTNENKLCPIRIDDLLRVFMPDNWLNDLVIQYYLELLINSSKNKILNLTSFFMESIKTHNKVPEKCYKNKNIFSYDKIIVPVFNNNHWTLIVVDIRAREIIHFNSFDFILHNEISIMKLFLKLAYEDQKQPGDEDEIFWTDCNGNSPIQNNQNDCGVFICTNARYRLLDKPSNFSQEDIPLLRQRITYEIVYNILLPT</sequence>
<dbReference type="OrthoDB" id="6612333at2759"/>
<comment type="similarity">
    <text evidence="1">Belongs to the peptidase C48 family.</text>
</comment>